<dbReference type="OrthoDB" id="9985059at2759"/>
<gene>
    <name evidence="9" type="ORF">BOKJ2_LOCUS8886</name>
</gene>
<keyword evidence="3 6" id="KW-0812">Transmembrane</keyword>
<evidence type="ECO:0000313" key="10">
    <source>
        <dbReference type="Proteomes" id="UP000614601"/>
    </source>
</evidence>
<dbReference type="InterPro" id="IPR046756">
    <property type="entry name" value="VAS1/VOA1_TM"/>
</dbReference>
<dbReference type="EMBL" id="CAJFCW020000004">
    <property type="protein sequence ID" value="CAG9113518.1"/>
    <property type="molecule type" value="Genomic_DNA"/>
</dbReference>
<reference evidence="9" key="1">
    <citation type="submission" date="2020-09" db="EMBL/GenBank/DDBJ databases">
        <authorList>
            <person name="Kikuchi T."/>
        </authorList>
    </citation>
    <scope>NUCLEOTIDE SEQUENCE</scope>
    <source>
        <strain evidence="9">SH1</strain>
    </source>
</reference>
<evidence type="ECO:0000256" key="6">
    <source>
        <dbReference type="SAM" id="Phobius"/>
    </source>
</evidence>
<comment type="caution">
    <text evidence="9">The sequence shown here is derived from an EMBL/GenBank/DDBJ whole genome shotgun (WGS) entry which is preliminary data.</text>
</comment>
<comment type="similarity">
    <text evidence="2">Belongs to the vacuolar ATPase subunit S1 family.</text>
</comment>
<keyword evidence="4 6" id="KW-1133">Transmembrane helix</keyword>
<keyword evidence="7" id="KW-0732">Signal</keyword>
<evidence type="ECO:0000256" key="2">
    <source>
        <dbReference type="ARBA" id="ARBA00009037"/>
    </source>
</evidence>
<dbReference type="AlphaFoldDB" id="A0A811KXN9"/>
<feature type="transmembrane region" description="Helical" evidence="6">
    <location>
        <begin position="251"/>
        <end position="271"/>
    </location>
</feature>
<comment type="subcellular location">
    <subcellularLocation>
        <location evidence="1">Membrane</location>
        <topology evidence="1">Single-pass membrane protein</topology>
    </subcellularLocation>
</comment>
<evidence type="ECO:0000256" key="7">
    <source>
        <dbReference type="SAM" id="SignalP"/>
    </source>
</evidence>
<dbReference type="GO" id="GO:0030641">
    <property type="term" value="P:regulation of cellular pH"/>
    <property type="evidence" value="ECO:0007669"/>
    <property type="project" value="TreeGrafter"/>
</dbReference>
<evidence type="ECO:0000256" key="5">
    <source>
        <dbReference type="ARBA" id="ARBA00023136"/>
    </source>
</evidence>
<feature type="chain" id="PRO_5035595179" description="V-type proton ATPase subunit S1/VOA1 transmembrane domain-containing protein" evidence="7">
    <location>
        <begin position="18"/>
        <end position="294"/>
    </location>
</feature>
<name>A0A811KXN9_9BILA</name>
<dbReference type="InterPro" id="IPR008388">
    <property type="entry name" value="Ac45_acc_su"/>
</dbReference>
<dbReference type="Proteomes" id="UP000614601">
    <property type="component" value="Unassembled WGS sequence"/>
</dbReference>
<protein>
    <recommendedName>
        <fullName evidence="8">V-type proton ATPase subunit S1/VOA1 transmembrane domain-containing protein</fullName>
    </recommendedName>
</protein>
<evidence type="ECO:0000256" key="4">
    <source>
        <dbReference type="ARBA" id="ARBA00022989"/>
    </source>
</evidence>
<sequence>MMLRLLSVLSVLVFVNCVDNLNFPLVLPPFGEGADVKKPESSWGTCLLYLESVNVIVYKKQDGKAYVASINSTKDAGHTYKFETKYVNCSNASEVSSNLFILYINTKSSVPAIENGETQFTVDGPIVLKLNFTTNKRGAVWGLTSVKLDNDLVIKKSGNFLDKDITVKNGQEIMEKSIKKMAVGGYFDYNYACSNTKFGVFANASDNFQVGISFGNLQVQNEGYAVDKDEDYPHFSHNVNDCVGTFSAGSWMGILVSLLLATVLIFGFLMLNSVQTTDRFDDPKQKQLIINFKD</sequence>
<dbReference type="GO" id="GO:0033176">
    <property type="term" value="C:proton-transporting V-type ATPase complex"/>
    <property type="evidence" value="ECO:0007669"/>
    <property type="project" value="TreeGrafter"/>
</dbReference>
<proteinExistence type="inferred from homology"/>
<dbReference type="EMBL" id="CAJFDH010000004">
    <property type="protein sequence ID" value="CAD5220322.1"/>
    <property type="molecule type" value="Genomic_DNA"/>
</dbReference>
<feature type="domain" description="V-type proton ATPase subunit S1/VOA1 transmembrane" evidence="8">
    <location>
        <begin position="244"/>
        <end position="282"/>
    </location>
</feature>
<dbReference type="Proteomes" id="UP000783686">
    <property type="component" value="Unassembled WGS sequence"/>
</dbReference>
<dbReference type="PANTHER" id="PTHR12471:SF7">
    <property type="entry name" value="V-TYPE PROTON ATPASE SUBUNIT S1"/>
    <property type="match status" value="1"/>
</dbReference>
<dbReference type="GO" id="GO:0001671">
    <property type="term" value="F:ATPase activator activity"/>
    <property type="evidence" value="ECO:0007669"/>
    <property type="project" value="TreeGrafter"/>
</dbReference>
<evidence type="ECO:0000256" key="1">
    <source>
        <dbReference type="ARBA" id="ARBA00004167"/>
    </source>
</evidence>
<feature type="signal peptide" evidence="7">
    <location>
        <begin position="1"/>
        <end position="17"/>
    </location>
</feature>
<dbReference type="PANTHER" id="PTHR12471">
    <property type="entry name" value="VACUOLAR ATP SYNTHASE SUBUNIT S1"/>
    <property type="match status" value="1"/>
</dbReference>
<keyword evidence="10" id="KW-1185">Reference proteome</keyword>
<evidence type="ECO:0000313" key="9">
    <source>
        <dbReference type="EMBL" id="CAD5220322.1"/>
    </source>
</evidence>
<dbReference type="Pfam" id="PF20520">
    <property type="entry name" value="Ac45-VOA1_TM"/>
    <property type="match status" value="1"/>
</dbReference>
<accession>A0A811KXN9</accession>
<keyword evidence="5 6" id="KW-0472">Membrane</keyword>
<organism evidence="9 10">
    <name type="scientific">Bursaphelenchus okinawaensis</name>
    <dbReference type="NCBI Taxonomy" id="465554"/>
    <lineage>
        <taxon>Eukaryota</taxon>
        <taxon>Metazoa</taxon>
        <taxon>Ecdysozoa</taxon>
        <taxon>Nematoda</taxon>
        <taxon>Chromadorea</taxon>
        <taxon>Rhabditida</taxon>
        <taxon>Tylenchina</taxon>
        <taxon>Tylenchomorpha</taxon>
        <taxon>Aphelenchoidea</taxon>
        <taxon>Aphelenchoididae</taxon>
        <taxon>Bursaphelenchus</taxon>
    </lineage>
</organism>
<evidence type="ECO:0000259" key="8">
    <source>
        <dbReference type="Pfam" id="PF20520"/>
    </source>
</evidence>
<evidence type="ECO:0000256" key="3">
    <source>
        <dbReference type="ARBA" id="ARBA00022692"/>
    </source>
</evidence>